<dbReference type="Gene3D" id="3.30.360.10">
    <property type="entry name" value="Dihydrodipicolinate Reductase, domain 2"/>
    <property type="match status" value="1"/>
</dbReference>
<dbReference type="GO" id="GO:0004512">
    <property type="term" value="F:inositol-3-phosphate synthase activity"/>
    <property type="evidence" value="ECO:0007669"/>
    <property type="project" value="InterPro"/>
</dbReference>
<dbReference type="Pfam" id="PF07994">
    <property type="entry name" value="NAD_binding_5"/>
    <property type="match status" value="1"/>
</dbReference>
<dbReference type="Gene3D" id="3.40.50.720">
    <property type="entry name" value="NAD(P)-binding Rossmann-like Domain"/>
    <property type="match status" value="1"/>
</dbReference>
<name>A0A3M0BF52_9AQUI</name>
<evidence type="ECO:0000313" key="4">
    <source>
        <dbReference type="EMBL" id="RMA96043.1"/>
    </source>
</evidence>
<evidence type="ECO:0000259" key="3">
    <source>
        <dbReference type="Pfam" id="PF01658"/>
    </source>
</evidence>
<reference evidence="4 5" key="1">
    <citation type="submission" date="2018-10" db="EMBL/GenBank/DDBJ databases">
        <title>Genomic Encyclopedia of Archaeal and Bacterial Type Strains, Phase II (KMG-II): from individual species to whole genera.</title>
        <authorList>
            <person name="Goeker M."/>
        </authorList>
    </citation>
    <scope>NUCLEOTIDE SEQUENCE [LARGE SCALE GENOMIC DNA]</scope>
    <source>
        <strain evidence="4 5">VM1</strain>
    </source>
</reference>
<comment type="caution">
    <text evidence="4">The sequence shown here is derived from an EMBL/GenBank/DDBJ whole genome shotgun (WGS) entry which is preliminary data.</text>
</comment>
<dbReference type="InterPro" id="IPR036291">
    <property type="entry name" value="NAD(P)-bd_dom_sf"/>
</dbReference>
<comment type="similarity">
    <text evidence="1">Belongs to the myo-inositol 1-phosphate synthase family.</text>
</comment>
<evidence type="ECO:0000256" key="1">
    <source>
        <dbReference type="ARBA" id="ARBA00010813"/>
    </source>
</evidence>
<organism evidence="4 5">
    <name type="scientific">Hydrogenothermus marinus</name>
    <dbReference type="NCBI Taxonomy" id="133270"/>
    <lineage>
        <taxon>Bacteria</taxon>
        <taxon>Pseudomonadati</taxon>
        <taxon>Aquificota</taxon>
        <taxon>Aquificia</taxon>
        <taxon>Aquificales</taxon>
        <taxon>Hydrogenothermaceae</taxon>
        <taxon>Hydrogenothermus</taxon>
    </lineage>
</organism>
<protein>
    <submittedName>
        <fullName evidence="4">Myo-inositol-1-phosphate synthase</fullName>
    </submittedName>
</protein>
<feature type="coiled-coil region" evidence="2">
    <location>
        <begin position="116"/>
        <end position="143"/>
    </location>
</feature>
<keyword evidence="2" id="KW-0175">Coiled coil</keyword>
<dbReference type="SUPFAM" id="SSF55347">
    <property type="entry name" value="Glyceraldehyde-3-phosphate dehydrogenase-like, C-terminal domain"/>
    <property type="match status" value="1"/>
</dbReference>
<feature type="domain" description="Myo-inositol-1-phosphate synthase GAPDH-like" evidence="3">
    <location>
        <begin position="232"/>
        <end position="335"/>
    </location>
</feature>
<dbReference type="InterPro" id="IPR002587">
    <property type="entry name" value="Myo-inos-1-P_Synthase"/>
</dbReference>
<dbReference type="GO" id="GO:0008654">
    <property type="term" value="P:phospholipid biosynthetic process"/>
    <property type="evidence" value="ECO:0007669"/>
    <property type="project" value="InterPro"/>
</dbReference>
<dbReference type="RefSeq" id="WP_121923181.1">
    <property type="nucleotide sequence ID" value="NZ_REFO01000012.1"/>
</dbReference>
<dbReference type="PIRSF" id="PIRSF015578">
    <property type="entry name" value="Myoinos-ppht_syn"/>
    <property type="match status" value="1"/>
</dbReference>
<dbReference type="PANTHER" id="PTHR11510">
    <property type="entry name" value="MYO-INOSITOL-1 PHOSPHATE SYNTHASE"/>
    <property type="match status" value="1"/>
</dbReference>
<evidence type="ECO:0000256" key="2">
    <source>
        <dbReference type="SAM" id="Coils"/>
    </source>
</evidence>
<proteinExistence type="inferred from homology"/>
<keyword evidence="5" id="KW-1185">Reference proteome</keyword>
<dbReference type="EMBL" id="REFO01000012">
    <property type="protein sequence ID" value="RMA96043.1"/>
    <property type="molecule type" value="Genomic_DNA"/>
</dbReference>
<accession>A0A3M0BF52</accession>
<dbReference type="Pfam" id="PF01658">
    <property type="entry name" value="Inos-1-P_synth"/>
    <property type="match status" value="1"/>
</dbReference>
<dbReference type="OrthoDB" id="729130at2"/>
<dbReference type="Proteomes" id="UP000280842">
    <property type="component" value="Unassembled WGS sequence"/>
</dbReference>
<dbReference type="AlphaFoldDB" id="A0A3M0BF52"/>
<sequence length="398" mass="45281">MKLWLFGIYGIVGTTAIAGNKAIEKGISEKTGLVSELPDFEGLANFSPLSFDEIGGHDIRNIESNLYEELFKHWEENQHFDYRILKQLKEDLEKIKAKKGTALNCGEGVLEELKPIESLENENLSLEEIVDKLEKDLLEFKDEETVAINVASTEPTIEYDENIHGNIENFEKAIKENKKEKFTASMLYAYVCLKNKIPYANFTPSIGSNIQALKQLAEENNVPHAGNDGKTGETLVKTTLAPMFAYRNLKVLGWMGYNILGDLDGKVLAHKENKESKIVSKDKVIGKILGYYPYTITEINFFPSLKDNKTAFDFIHYEGFLGTKMKFYFTWDAIDAIVAAPLVIDIARFLNFAKKKGQKGVIKELAFFFKSPMETDIYNTHTQYQMLVEWFNKLKNEG</sequence>
<dbReference type="SUPFAM" id="SSF51735">
    <property type="entry name" value="NAD(P)-binding Rossmann-fold domains"/>
    <property type="match status" value="1"/>
</dbReference>
<evidence type="ECO:0000313" key="5">
    <source>
        <dbReference type="Proteomes" id="UP000280842"/>
    </source>
</evidence>
<gene>
    <name evidence="4" type="ORF">CLV39_1054</name>
</gene>
<dbReference type="GO" id="GO:0006021">
    <property type="term" value="P:inositol biosynthetic process"/>
    <property type="evidence" value="ECO:0007669"/>
    <property type="project" value="InterPro"/>
</dbReference>
<dbReference type="InterPro" id="IPR013021">
    <property type="entry name" value="Myo-inos-1-P_Synthase_GAPDH"/>
</dbReference>